<dbReference type="RefSeq" id="WP_188857683.1">
    <property type="nucleotide sequence ID" value="NZ_BMOS01000016.1"/>
</dbReference>
<dbReference type="AlphaFoldDB" id="A0A917XYS4"/>
<keyword evidence="4" id="KW-1185">Reference proteome</keyword>
<organism evidence="3 4">
    <name type="scientific">Oceanobacillus indicireducens</name>
    <dbReference type="NCBI Taxonomy" id="1004261"/>
    <lineage>
        <taxon>Bacteria</taxon>
        <taxon>Bacillati</taxon>
        <taxon>Bacillota</taxon>
        <taxon>Bacilli</taxon>
        <taxon>Bacillales</taxon>
        <taxon>Bacillaceae</taxon>
        <taxon>Oceanobacillus</taxon>
    </lineage>
</organism>
<dbReference type="PANTHER" id="PTHR42949:SF3">
    <property type="entry name" value="ANAEROBIC GLYCEROL-3-PHOSPHATE DEHYDROGENASE SUBUNIT B"/>
    <property type="match status" value="1"/>
</dbReference>
<reference evidence="3" key="1">
    <citation type="journal article" date="2014" name="Int. J. Syst. Evol. Microbiol.">
        <title>Complete genome sequence of Corynebacterium casei LMG S-19264T (=DSM 44701T), isolated from a smear-ripened cheese.</title>
        <authorList>
            <consortium name="US DOE Joint Genome Institute (JGI-PGF)"/>
            <person name="Walter F."/>
            <person name="Albersmeier A."/>
            <person name="Kalinowski J."/>
            <person name="Ruckert C."/>
        </authorList>
    </citation>
    <scope>NUCLEOTIDE SEQUENCE</scope>
    <source>
        <strain evidence="3">JCM 17251</strain>
    </source>
</reference>
<evidence type="ECO:0000256" key="1">
    <source>
        <dbReference type="ARBA" id="ARBA00023002"/>
    </source>
</evidence>
<accession>A0A917XYS4</accession>
<reference evidence="3" key="2">
    <citation type="submission" date="2020-09" db="EMBL/GenBank/DDBJ databases">
        <authorList>
            <person name="Sun Q."/>
            <person name="Ohkuma M."/>
        </authorList>
    </citation>
    <scope>NUCLEOTIDE SEQUENCE</scope>
    <source>
        <strain evidence="3">JCM 17251</strain>
    </source>
</reference>
<comment type="caution">
    <text evidence="3">The sequence shown here is derived from an EMBL/GenBank/DDBJ whole genome shotgun (WGS) entry which is preliminary data.</text>
</comment>
<dbReference type="Proteomes" id="UP000624041">
    <property type="component" value="Unassembled WGS sequence"/>
</dbReference>
<dbReference type="PRINTS" id="PR00469">
    <property type="entry name" value="PNDRDTASEII"/>
</dbReference>
<dbReference type="InterPro" id="IPR051691">
    <property type="entry name" value="Metab_Enz_Cyan_OpOx_G3PDH"/>
</dbReference>
<feature type="domain" description="FAD/NAD(P)-binding" evidence="2">
    <location>
        <begin position="4"/>
        <end position="285"/>
    </location>
</feature>
<dbReference type="InterPro" id="IPR023753">
    <property type="entry name" value="FAD/NAD-binding_dom"/>
</dbReference>
<proteinExistence type="predicted"/>
<dbReference type="PRINTS" id="PR00368">
    <property type="entry name" value="FADPNR"/>
</dbReference>
<protein>
    <submittedName>
        <fullName evidence="3">Pyridine nucleotide-disulfide oxidoreductase</fullName>
    </submittedName>
</protein>
<dbReference type="Gene3D" id="3.50.50.60">
    <property type="entry name" value="FAD/NAD(P)-binding domain"/>
    <property type="match status" value="2"/>
</dbReference>
<evidence type="ECO:0000313" key="4">
    <source>
        <dbReference type="Proteomes" id="UP000624041"/>
    </source>
</evidence>
<dbReference type="Pfam" id="PF07992">
    <property type="entry name" value="Pyr_redox_2"/>
    <property type="match status" value="1"/>
</dbReference>
<evidence type="ECO:0000313" key="3">
    <source>
        <dbReference type="EMBL" id="GGN60091.1"/>
    </source>
</evidence>
<sequence length="368" mass="39986">MKTDLLIIGAGPAGINAALTADAAGAEVILVDESLQPGGQLRQQTQLFSNLPKNKKKTRGTSLNNHLVESLNASNVKVLSNHAMVGSYLNGNIGVTDGFKTFEIHAKKYILATGAQEEGKIFPGWTLPGVMTAGAAQILINRELVLPGKNAVIVGSNDFAFEVIKQLRICGVSIKAVVEDKDQLQSEKQDLLSDLGNITFLTNSTIELASGSGEVEHVSIRTPSGIKELEADFICISNGFTPILEPFEVMNCKFTYKEILGGWLPAYNMNFQTTNSNCYLAGSAAGITTLGPILLTGEIAAWSVLEELEFISPREAHNQKKECWEELMTLENNNVFQKRTEIIADSLLQDNWNPKSYFTELQGGQIHG</sequence>
<name>A0A917XYS4_9BACI</name>
<dbReference type="SUPFAM" id="SSF51905">
    <property type="entry name" value="FAD/NAD(P)-binding domain"/>
    <property type="match status" value="1"/>
</dbReference>
<dbReference type="PANTHER" id="PTHR42949">
    <property type="entry name" value="ANAEROBIC GLYCEROL-3-PHOSPHATE DEHYDROGENASE SUBUNIT B"/>
    <property type="match status" value="1"/>
</dbReference>
<dbReference type="EMBL" id="BMOS01000016">
    <property type="protein sequence ID" value="GGN60091.1"/>
    <property type="molecule type" value="Genomic_DNA"/>
</dbReference>
<dbReference type="GO" id="GO:0016491">
    <property type="term" value="F:oxidoreductase activity"/>
    <property type="evidence" value="ECO:0007669"/>
    <property type="project" value="UniProtKB-KW"/>
</dbReference>
<evidence type="ECO:0000259" key="2">
    <source>
        <dbReference type="Pfam" id="PF07992"/>
    </source>
</evidence>
<dbReference type="InterPro" id="IPR036188">
    <property type="entry name" value="FAD/NAD-bd_sf"/>
</dbReference>
<gene>
    <name evidence="3" type="ORF">GCM10007971_23850</name>
</gene>
<keyword evidence="1" id="KW-0560">Oxidoreductase</keyword>